<reference evidence="2 3" key="1">
    <citation type="submission" date="2008-07" db="EMBL/GenBank/DDBJ databases">
        <authorList>
            <person name="El-Sayed N."/>
            <person name="Caler E."/>
            <person name="Inman J."/>
            <person name="Amedeo P."/>
            <person name="Hass B."/>
            <person name="Wortman J."/>
        </authorList>
    </citation>
    <scope>NUCLEOTIDE SEQUENCE [LARGE SCALE GENOMIC DNA]</scope>
    <source>
        <strain evidence="3">ATCC 50983 / TXsc</strain>
    </source>
</reference>
<evidence type="ECO:0000256" key="1">
    <source>
        <dbReference type="SAM" id="MobiDB-lite"/>
    </source>
</evidence>
<dbReference type="GeneID" id="9058778"/>
<protein>
    <submittedName>
        <fullName evidence="2">Uncharacterized protein</fullName>
    </submittedName>
</protein>
<dbReference type="RefSeq" id="XP_002780948.1">
    <property type="nucleotide sequence ID" value="XM_002780902.1"/>
</dbReference>
<dbReference type="Proteomes" id="UP000007800">
    <property type="component" value="Unassembled WGS sequence"/>
</dbReference>
<feature type="region of interest" description="Disordered" evidence="1">
    <location>
        <begin position="1"/>
        <end position="123"/>
    </location>
</feature>
<organism evidence="3">
    <name type="scientific">Perkinsus marinus (strain ATCC 50983 / TXsc)</name>
    <dbReference type="NCBI Taxonomy" id="423536"/>
    <lineage>
        <taxon>Eukaryota</taxon>
        <taxon>Sar</taxon>
        <taxon>Alveolata</taxon>
        <taxon>Perkinsozoa</taxon>
        <taxon>Perkinsea</taxon>
        <taxon>Perkinsida</taxon>
        <taxon>Perkinsidae</taxon>
        <taxon>Perkinsus</taxon>
    </lineage>
</organism>
<dbReference type="EMBL" id="GG675955">
    <property type="protein sequence ID" value="EER12743.1"/>
    <property type="molecule type" value="Genomic_DNA"/>
</dbReference>
<feature type="non-terminal residue" evidence="2">
    <location>
        <position position="301"/>
    </location>
</feature>
<proteinExistence type="predicted"/>
<gene>
    <name evidence="2" type="ORF">Pmar_PMAR025377</name>
</gene>
<feature type="region of interest" description="Disordered" evidence="1">
    <location>
        <begin position="250"/>
        <end position="276"/>
    </location>
</feature>
<name>C5KS52_PERM5</name>
<evidence type="ECO:0000313" key="3">
    <source>
        <dbReference type="Proteomes" id="UP000007800"/>
    </source>
</evidence>
<dbReference type="OMA" id="PRWCSIA"/>
<feature type="compositionally biased region" description="Low complexity" evidence="1">
    <location>
        <begin position="255"/>
        <end position="264"/>
    </location>
</feature>
<feature type="compositionally biased region" description="Polar residues" evidence="1">
    <location>
        <begin position="55"/>
        <end position="96"/>
    </location>
</feature>
<dbReference type="AlphaFoldDB" id="C5KS52"/>
<keyword evidence="3" id="KW-1185">Reference proteome</keyword>
<evidence type="ECO:0000313" key="2">
    <source>
        <dbReference type="EMBL" id="EER12743.1"/>
    </source>
</evidence>
<dbReference type="InParanoid" id="C5KS52"/>
<dbReference type="OrthoDB" id="475320at2759"/>
<accession>C5KS52</accession>
<sequence>MSSSRDQQPPHGAQTHRGPQVSPRNALDTAANINARLTARFVHGDETQSPPPQLIPNSPSKTTTVRHPTTSEQQVQHSGPLTRSSNRHPQGASSSRPEPRVSTDTDEPVVPQQPQTDRGVPPCFKAPKLALFSGEKAPDSMSLDEWQARWCSIARSKNWTPQERRSNLINSLTGKAYRLLSKQSFAPSLTDEAVEREIWLRLHRSFGQGEKQSFKKLIAMHWPRYQPSAVVAAPGKGNFKGWRSSKGWNQRWSFGKGNQPQKGKGQSKGHGRGKGSPVVVMAIEPMCVLRGNHRRATQEIG</sequence>